<dbReference type="EMBL" id="CAADFR010000021">
    <property type="protein sequence ID" value="VFK38097.1"/>
    <property type="molecule type" value="Genomic_DNA"/>
</dbReference>
<sequence length="277" mass="30745">MGDLSIVTENLSDDAIARAFRVIQISDSHLLRDGNDLLKGVATWRTFQSVVERITQEDPRPDLVVATGDLAHDGPSSVYRRLREHLARIEAPVCVLPGNHDDPVLLAKAFGIDTEEDMTEGASGMSFGHANLGNWLIVFLNTVAPGEQYGILGERELTRLSTLLRNHPNRHTLLCLHHHAIPRSNEIPNFPGLRDAGEFLSVVDRHPQVRGVIWGHIHDIFEAKRKDTVFFGTPSTCFQFGMALGKISLSDAPPAYRRLTLKFDGMIESEVVRLTGC</sequence>
<dbReference type="PANTHER" id="PTHR42988">
    <property type="entry name" value="PHOSPHOHYDROLASE"/>
    <property type="match status" value="1"/>
</dbReference>
<organism evidence="6">
    <name type="scientific">Candidatus Kentrum sp. SD</name>
    <dbReference type="NCBI Taxonomy" id="2126332"/>
    <lineage>
        <taxon>Bacteria</taxon>
        <taxon>Pseudomonadati</taxon>
        <taxon>Pseudomonadota</taxon>
        <taxon>Gammaproteobacteria</taxon>
        <taxon>Candidatus Kentrum</taxon>
    </lineage>
</organism>
<dbReference type="GO" id="GO:0046872">
    <property type="term" value="F:metal ion binding"/>
    <property type="evidence" value="ECO:0007669"/>
    <property type="project" value="UniProtKB-KW"/>
</dbReference>
<evidence type="ECO:0000313" key="6">
    <source>
        <dbReference type="EMBL" id="VFK38097.1"/>
    </source>
</evidence>
<reference evidence="6" key="1">
    <citation type="submission" date="2019-02" db="EMBL/GenBank/DDBJ databases">
        <authorList>
            <person name="Gruber-Vodicka R. H."/>
            <person name="Seah K. B. B."/>
        </authorList>
    </citation>
    <scope>NUCLEOTIDE SEQUENCE</scope>
    <source>
        <strain evidence="7">BECK_S1320</strain>
        <strain evidence="6">BECK_S1321</strain>
    </source>
</reference>
<evidence type="ECO:0000256" key="4">
    <source>
        <dbReference type="ARBA" id="ARBA00025742"/>
    </source>
</evidence>
<dbReference type="AlphaFoldDB" id="A0A450Y985"/>
<dbReference type="Gene3D" id="3.60.21.10">
    <property type="match status" value="1"/>
</dbReference>
<evidence type="ECO:0000259" key="5">
    <source>
        <dbReference type="Pfam" id="PF00149"/>
    </source>
</evidence>
<keyword evidence="3" id="KW-0408">Iron</keyword>
<accession>A0A450Y985</accession>
<dbReference type="SUPFAM" id="SSF56300">
    <property type="entry name" value="Metallo-dependent phosphatases"/>
    <property type="match status" value="1"/>
</dbReference>
<evidence type="ECO:0000256" key="3">
    <source>
        <dbReference type="ARBA" id="ARBA00023004"/>
    </source>
</evidence>
<dbReference type="InterPro" id="IPR029052">
    <property type="entry name" value="Metallo-depent_PP-like"/>
</dbReference>
<feature type="domain" description="Calcineurin-like phosphoesterase" evidence="5">
    <location>
        <begin position="20"/>
        <end position="218"/>
    </location>
</feature>
<evidence type="ECO:0000256" key="2">
    <source>
        <dbReference type="ARBA" id="ARBA00022801"/>
    </source>
</evidence>
<name>A0A450Y985_9GAMM</name>
<dbReference type="InterPro" id="IPR050884">
    <property type="entry name" value="CNP_phosphodiesterase-III"/>
</dbReference>
<dbReference type="GO" id="GO:0016787">
    <property type="term" value="F:hydrolase activity"/>
    <property type="evidence" value="ECO:0007669"/>
    <property type="project" value="UniProtKB-KW"/>
</dbReference>
<dbReference type="PANTHER" id="PTHR42988:SF2">
    <property type="entry name" value="CYCLIC NUCLEOTIDE PHOSPHODIESTERASE CBUA0032-RELATED"/>
    <property type="match status" value="1"/>
</dbReference>
<keyword evidence="2" id="KW-0378">Hydrolase</keyword>
<comment type="similarity">
    <text evidence="4">Belongs to the cyclic nucleotide phosphodiesterase class-III family.</text>
</comment>
<dbReference type="Pfam" id="PF00149">
    <property type="entry name" value="Metallophos"/>
    <property type="match status" value="1"/>
</dbReference>
<dbReference type="InterPro" id="IPR004843">
    <property type="entry name" value="Calcineurin-like_PHP"/>
</dbReference>
<gene>
    <name evidence="7" type="ORF">BECKSD772E_GA0070983_102013</name>
    <name evidence="6" type="ORF">BECKSD772F_GA0070984_102113</name>
</gene>
<evidence type="ECO:0000256" key="1">
    <source>
        <dbReference type="ARBA" id="ARBA00022723"/>
    </source>
</evidence>
<keyword evidence="1" id="KW-0479">Metal-binding</keyword>
<dbReference type="EMBL" id="CAADFU010000020">
    <property type="protein sequence ID" value="VFK42842.1"/>
    <property type="molecule type" value="Genomic_DNA"/>
</dbReference>
<proteinExistence type="inferred from homology"/>
<evidence type="ECO:0000313" key="7">
    <source>
        <dbReference type="EMBL" id="VFK42842.1"/>
    </source>
</evidence>
<protein>
    <submittedName>
        <fullName evidence="6">Icc protein</fullName>
    </submittedName>
</protein>